<sequence>MAIYYFMVEAVPLPGNQEEEELEGAFINCWVKSTSMKSALTKATEYIQSEGWAMQKVEDRFIVHRERYEKDPELLESLECFDQAVNDGISSIFYVWPSEES</sequence>
<evidence type="ECO:0000313" key="2">
    <source>
        <dbReference type="Proteomes" id="UP000509222"/>
    </source>
</evidence>
<dbReference type="Proteomes" id="UP000509222">
    <property type="component" value="Chromosome"/>
</dbReference>
<protein>
    <submittedName>
        <fullName evidence="1">Uncharacterized protein</fullName>
    </submittedName>
</protein>
<evidence type="ECO:0000313" key="1">
    <source>
        <dbReference type="EMBL" id="QKX52244.1"/>
    </source>
</evidence>
<reference evidence="2" key="2">
    <citation type="submission" date="2020-06" db="EMBL/GenBank/DDBJ databases">
        <title>Isolation of Planomicrobium glaciei.</title>
        <authorList>
            <person name="Malisova L."/>
            <person name="Safrankova R."/>
            <person name="Jakubu V."/>
            <person name="Spanelova P."/>
        </authorList>
    </citation>
    <scope>NUCLEOTIDE SEQUENCE [LARGE SCALE GENOMIC DNA]</scope>
    <source>
        <strain evidence="2">NRL-ATB46093</strain>
    </source>
</reference>
<keyword evidence="2" id="KW-1185">Reference proteome</keyword>
<dbReference type="AlphaFoldDB" id="A0A1G8I8F3"/>
<dbReference type="EMBL" id="CP051177">
    <property type="protein sequence ID" value="QKX52244.1"/>
    <property type="molecule type" value="Genomic_DNA"/>
</dbReference>
<dbReference type="OrthoDB" id="2886719at2"/>
<accession>A0A1G8I8F3</accession>
<dbReference type="STRING" id="459472.SAMN04487975_11292"/>
<reference evidence="1 2" key="1">
    <citation type="submission" date="2020-04" db="EMBL/GenBank/DDBJ databases">
        <authorList>
            <person name="Pajer P."/>
            <person name="Broz P."/>
        </authorList>
    </citation>
    <scope>NUCLEOTIDE SEQUENCE [LARGE SCALE GENOMIC DNA]</scope>
    <source>
        <strain evidence="2">NRL-ATB46093</strain>
    </source>
</reference>
<proteinExistence type="predicted"/>
<name>A0A1G8I8F3_9BACL</name>
<organism evidence="1 2">
    <name type="scientific">Planococcus glaciei</name>
    <dbReference type="NCBI Taxonomy" id="459472"/>
    <lineage>
        <taxon>Bacteria</taxon>
        <taxon>Bacillati</taxon>
        <taxon>Bacillota</taxon>
        <taxon>Bacilli</taxon>
        <taxon>Bacillales</taxon>
        <taxon>Caryophanaceae</taxon>
        <taxon>Planococcus</taxon>
    </lineage>
</organism>
<gene>
    <name evidence="1" type="ORF">HF394_17610</name>
</gene>
<dbReference type="eggNOG" id="ENOG50335S8">
    <property type="taxonomic scope" value="Bacteria"/>
</dbReference>
<dbReference type="RefSeq" id="WP_074510878.1">
    <property type="nucleotide sequence ID" value="NZ_CP051177.1"/>
</dbReference>